<feature type="compositionally biased region" description="Low complexity" evidence="11">
    <location>
        <begin position="147"/>
        <end position="156"/>
    </location>
</feature>
<evidence type="ECO:0000256" key="3">
    <source>
        <dbReference type="ARBA" id="ARBA00022737"/>
    </source>
</evidence>
<sequence length="260" mass="28760">MSVRSCARSYVHVRFTLEAQGFTEGEESESSSDCRLDSCAEGRGHRRAKRIRTCFRSEQIRALESHFAQKQNPDGKDWNVLSQRTGLSKRVLQVWFQNARARLRRSVTSDDPQVSPPLLSPGPGFSAVHRQHHRPIAAVPAHCAAKPAPARTTTPTMHLGPDTSTQTRLFKNYDSHDAPGPGHFHSNTNYDSHDAPGPGHFHTNTSFKNYDSHDAPGPGHFHTNTNYDSHDAPGPDTSTNTNYDSHDAPGPGHFHTNTSL</sequence>
<evidence type="ECO:0000256" key="10">
    <source>
        <dbReference type="RuleBase" id="RU000682"/>
    </source>
</evidence>
<dbReference type="GO" id="GO:0046872">
    <property type="term" value="F:metal ion binding"/>
    <property type="evidence" value="ECO:0007669"/>
    <property type="project" value="UniProtKB-KW"/>
</dbReference>
<dbReference type="PANTHER" id="PTHR24208">
    <property type="entry name" value="LIM/HOMEOBOX PROTEIN LHX"/>
    <property type="match status" value="1"/>
</dbReference>
<evidence type="ECO:0000313" key="13">
    <source>
        <dbReference type="EMBL" id="KAK7898198.1"/>
    </source>
</evidence>
<evidence type="ECO:0000256" key="9">
    <source>
        <dbReference type="PROSITE-ProRule" id="PRU00108"/>
    </source>
</evidence>
<name>A0AAW0NE86_9GOBI</name>
<dbReference type="InterPro" id="IPR050453">
    <property type="entry name" value="LIM_Homeobox_TF"/>
</dbReference>
<dbReference type="GO" id="GO:0005634">
    <property type="term" value="C:nucleus"/>
    <property type="evidence" value="ECO:0007669"/>
    <property type="project" value="UniProtKB-SubCell"/>
</dbReference>
<keyword evidence="8 9" id="KW-0539">Nucleus</keyword>
<evidence type="ECO:0000256" key="5">
    <source>
        <dbReference type="ARBA" id="ARBA00023038"/>
    </source>
</evidence>
<dbReference type="EMBL" id="JBBPFD010000014">
    <property type="protein sequence ID" value="KAK7898198.1"/>
    <property type="molecule type" value="Genomic_DNA"/>
</dbReference>
<dbReference type="FunFam" id="1.10.10.60:FF:000027">
    <property type="entry name" value="LIM/homeobox protein Lhx9"/>
    <property type="match status" value="1"/>
</dbReference>
<evidence type="ECO:0000256" key="7">
    <source>
        <dbReference type="ARBA" id="ARBA00023155"/>
    </source>
</evidence>
<dbReference type="SUPFAM" id="SSF46689">
    <property type="entry name" value="Homeodomain-like"/>
    <property type="match status" value="1"/>
</dbReference>
<evidence type="ECO:0000256" key="6">
    <source>
        <dbReference type="ARBA" id="ARBA00023125"/>
    </source>
</evidence>
<dbReference type="InterPro" id="IPR001356">
    <property type="entry name" value="HD"/>
</dbReference>
<dbReference type="Pfam" id="PF00046">
    <property type="entry name" value="Homeodomain"/>
    <property type="match status" value="1"/>
</dbReference>
<keyword evidence="2" id="KW-0479">Metal-binding</keyword>
<dbReference type="GO" id="GO:0030182">
    <property type="term" value="P:neuron differentiation"/>
    <property type="evidence" value="ECO:0007669"/>
    <property type="project" value="TreeGrafter"/>
</dbReference>
<proteinExistence type="predicted"/>
<accession>A0AAW0NE86</accession>
<protein>
    <recommendedName>
        <fullName evidence="12">Homeobox domain-containing protein</fullName>
    </recommendedName>
</protein>
<dbReference type="GO" id="GO:0000977">
    <property type="term" value="F:RNA polymerase II transcription regulatory region sequence-specific DNA binding"/>
    <property type="evidence" value="ECO:0007669"/>
    <property type="project" value="TreeGrafter"/>
</dbReference>
<dbReference type="PROSITE" id="PS50071">
    <property type="entry name" value="HOMEOBOX_2"/>
    <property type="match status" value="1"/>
</dbReference>
<evidence type="ECO:0000259" key="12">
    <source>
        <dbReference type="PROSITE" id="PS50071"/>
    </source>
</evidence>
<dbReference type="InterPro" id="IPR009057">
    <property type="entry name" value="Homeodomain-like_sf"/>
</dbReference>
<comment type="caution">
    <text evidence="13">The sequence shown here is derived from an EMBL/GenBank/DDBJ whole genome shotgun (WGS) entry which is preliminary data.</text>
</comment>
<evidence type="ECO:0000256" key="11">
    <source>
        <dbReference type="SAM" id="MobiDB-lite"/>
    </source>
</evidence>
<keyword evidence="7 9" id="KW-0371">Homeobox</keyword>
<feature type="DNA-binding region" description="Homeobox" evidence="9">
    <location>
        <begin position="48"/>
        <end position="107"/>
    </location>
</feature>
<evidence type="ECO:0000256" key="1">
    <source>
        <dbReference type="ARBA" id="ARBA00004123"/>
    </source>
</evidence>
<evidence type="ECO:0000256" key="4">
    <source>
        <dbReference type="ARBA" id="ARBA00022833"/>
    </source>
</evidence>
<keyword evidence="4" id="KW-0862">Zinc</keyword>
<evidence type="ECO:0000256" key="8">
    <source>
        <dbReference type="ARBA" id="ARBA00023242"/>
    </source>
</evidence>
<keyword evidence="6 9" id="KW-0238">DNA-binding</keyword>
<dbReference type="PANTHER" id="PTHR24208:SF95">
    <property type="entry name" value="LIM_HOMEOBOX PROTEIN LHX9"/>
    <property type="match status" value="1"/>
</dbReference>
<dbReference type="InterPro" id="IPR017970">
    <property type="entry name" value="Homeobox_CS"/>
</dbReference>
<keyword evidence="5" id="KW-0440">LIM domain</keyword>
<dbReference type="GO" id="GO:0000981">
    <property type="term" value="F:DNA-binding transcription factor activity, RNA polymerase II-specific"/>
    <property type="evidence" value="ECO:0007669"/>
    <property type="project" value="InterPro"/>
</dbReference>
<evidence type="ECO:0000256" key="2">
    <source>
        <dbReference type="ARBA" id="ARBA00022723"/>
    </source>
</evidence>
<feature type="region of interest" description="Disordered" evidence="11">
    <location>
        <begin position="147"/>
        <end position="260"/>
    </location>
</feature>
<dbReference type="PROSITE" id="PS00027">
    <property type="entry name" value="HOMEOBOX_1"/>
    <property type="match status" value="1"/>
</dbReference>
<dbReference type="SMART" id="SM00389">
    <property type="entry name" value="HOX"/>
    <property type="match status" value="1"/>
</dbReference>
<dbReference type="AlphaFoldDB" id="A0AAW0NE86"/>
<dbReference type="Proteomes" id="UP001460270">
    <property type="component" value="Unassembled WGS sequence"/>
</dbReference>
<reference evidence="14" key="1">
    <citation type="submission" date="2024-04" db="EMBL/GenBank/DDBJ databases">
        <title>Salinicola lusitanus LLJ914,a marine bacterium isolated from the Okinawa Trough.</title>
        <authorList>
            <person name="Li J."/>
        </authorList>
    </citation>
    <scope>NUCLEOTIDE SEQUENCE [LARGE SCALE GENOMIC DNA]</scope>
</reference>
<organism evidence="13 14">
    <name type="scientific">Mugilogobius chulae</name>
    <name type="common">yellowstripe goby</name>
    <dbReference type="NCBI Taxonomy" id="88201"/>
    <lineage>
        <taxon>Eukaryota</taxon>
        <taxon>Metazoa</taxon>
        <taxon>Chordata</taxon>
        <taxon>Craniata</taxon>
        <taxon>Vertebrata</taxon>
        <taxon>Euteleostomi</taxon>
        <taxon>Actinopterygii</taxon>
        <taxon>Neopterygii</taxon>
        <taxon>Teleostei</taxon>
        <taxon>Neoteleostei</taxon>
        <taxon>Acanthomorphata</taxon>
        <taxon>Gobiaria</taxon>
        <taxon>Gobiiformes</taxon>
        <taxon>Gobioidei</taxon>
        <taxon>Gobiidae</taxon>
        <taxon>Gobionellinae</taxon>
        <taxon>Mugilogobius</taxon>
    </lineage>
</organism>
<keyword evidence="14" id="KW-1185">Reference proteome</keyword>
<comment type="subcellular location">
    <subcellularLocation>
        <location evidence="1 9 10">Nucleus</location>
    </subcellularLocation>
</comment>
<evidence type="ECO:0000313" key="14">
    <source>
        <dbReference type="Proteomes" id="UP001460270"/>
    </source>
</evidence>
<keyword evidence="3" id="KW-0677">Repeat</keyword>
<feature type="domain" description="Homeobox" evidence="12">
    <location>
        <begin position="46"/>
        <end position="106"/>
    </location>
</feature>
<dbReference type="CDD" id="cd00086">
    <property type="entry name" value="homeodomain"/>
    <property type="match status" value="1"/>
</dbReference>
<gene>
    <name evidence="13" type="ORF">WMY93_019051</name>
</gene>
<dbReference type="Gene3D" id="1.10.10.60">
    <property type="entry name" value="Homeodomain-like"/>
    <property type="match status" value="1"/>
</dbReference>